<reference evidence="1 2" key="1">
    <citation type="submission" date="2020-04" db="EMBL/GenBank/DDBJ databases">
        <title>Flammeovirgaceae bacterium KN852 isolated from deep sea.</title>
        <authorList>
            <person name="Zhang D.-C."/>
        </authorList>
    </citation>
    <scope>NUCLEOTIDE SEQUENCE [LARGE SCALE GENOMIC DNA]</scope>
    <source>
        <strain evidence="1 2">KN852</strain>
    </source>
</reference>
<accession>A0A848J7Z6</accession>
<sequence>MVGFFETDHLKFKKKYISNLIALAHADGHFHEDELTFIQNAAKRLDLKDKYLNELLENVDELKIEVPTSLNSKLDLLHDLSILILADGNIDENELAFARHVSHLMGLKENFVIDLIYKFEKDHPNLTQWEEMKRNFLDDMSIIEAA</sequence>
<dbReference type="Proteomes" id="UP000559010">
    <property type="component" value="Unassembled WGS sequence"/>
</dbReference>
<dbReference type="SUPFAM" id="SSF158682">
    <property type="entry name" value="TerB-like"/>
    <property type="match status" value="1"/>
</dbReference>
<dbReference type="AlphaFoldDB" id="A0A848J7Z6"/>
<comment type="caution">
    <text evidence="1">The sequence shown here is derived from an EMBL/GenBank/DDBJ whole genome shotgun (WGS) entry which is preliminary data.</text>
</comment>
<dbReference type="InterPro" id="IPR029024">
    <property type="entry name" value="TerB-like"/>
</dbReference>
<evidence type="ECO:0000313" key="1">
    <source>
        <dbReference type="EMBL" id="NMM50509.1"/>
    </source>
</evidence>
<evidence type="ECO:0008006" key="3">
    <source>
        <dbReference type="Google" id="ProtNLM"/>
    </source>
</evidence>
<protein>
    <recommendedName>
        <fullName evidence="3">Tellurite resistance protein TerB</fullName>
    </recommendedName>
</protein>
<dbReference type="CDD" id="cd07177">
    <property type="entry name" value="terB_like"/>
    <property type="match status" value="1"/>
</dbReference>
<evidence type="ECO:0000313" key="2">
    <source>
        <dbReference type="Proteomes" id="UP000559010"/>
    </source>
</evidence>
<proteinExistence type="predicted"/>
<gene>
    <name evidence="1" type="ORF">HH304_19015</name>
</gene>
<organism evidence="1 2">
    <name type="scientific">Marinigracilibium pacificum</name>
    <dbReference type="NCBI Taxonomy" id="2729599"/>
    <lineage>
        <taxon>Bacteria</taxon>
        <taxon>Pseudomonadati</taxon>
        <taxon>Bacteroidota</taxon>
        <taxon>Cytophagia</taxon>
        <taxon>Cytophagales</taxon>
        <taxon>Flammeovirgaceae</taxon>
        <taxon>Marinigracilibium</taxon>
    </lineage>
</organism>
<keyword evidence="2" id="KW-1185">Reference proteome</keyword>
<dbReference type="EMBL" id="JABBNU010000013">
    <property type="protein sequence ID" value="NMM50509.1"/>
    <property type="molecule type" value="Genomic_DNA"/>
</dbReference>
<dbReference type="Gene3D" id="1.10.3680.10">
    <property type="entry name" value="TerB-like"/>
    <property type="match status" value="1"/>
</dbReference>
<name>A0A848J7Z6_9BACT</name>
<dbReference type="RefSeq" id="WP_169684875.1">
    <property type="nucleotide sequence ID" value="NZ_JABBNU010000013.1"/>
</dbReference>